<keyword evidence="2" id="KW-1185">Reference proteome</keyword>
<name>A0ABP9F8S3_9GAMM</name>
<evidence type="ECO:0000313" key="1">
    <source>
        <dbReference type="EMBL" id="GAA4896023.1"/>
    </source>
</evidence>
<dbReference type="Proteomes" id="UP001499988">
    <property type="component" value="Unassembled WGS sequence"/>
</dbReference>
<comment type="caution">
    <text evidence="1">The sequence shown here is derived from an EMBL/GenBank/DDBJ whole genome shotgun (WGS) entry which is preliminary data.</text>
</comment>
<dbReference type="EMBL" id="BAABJZ010000096">
    <property type="protein sequence ID" value="GAA4896023.1"/>
    <property type="molecule type" value="Genomic_DNA"/>
</dbReference>
<accession>A0ABP9F8S3</accession>
<sequence length="52" mass="5702">MTKAPDFMSNIFGELNAATKLLGLQFQAFLSLNHSGGKYDDIEKYAGHVIAQ</sequence>
<gene>
    <name evidence="1" type="ORF">GCM10023333_31520</name>
</gene>
<evidence type="ECO:0000313" key="2">
    <source>
        <dbReference type="Proteomes" id="UP001499988"/>
    </source>
</evidence>
<reference evidence="2" key="1">
    <citation type="journal article" date="2019" name="Int. J. Syst. Evol. Microbiol.">
        <title>The Global Catalogue of Microorganisms (GCM) 10K type strain sequencing project: providing services to taxonomists for standard genome sequencing and annotation.</title>
        <authorList>
            <consortium name="The Broad Institute Genomics Platform"/>
            <consortium name="The Broad Institute Genome Sequencing Center for Infectious Disease"/>
            <person name="Wu L."/>
            <person name="Ma J."/>
        </authorList>
    </citation>
    <scope>NUCLEOTIDE SEQUENCE [LARGE SCALE GENOMIC DNA]</scope>
    <source>
        <strain evidence="2">JCM 18401</strain>
    </source>
</reference>
<protein>
    <submittedName>
        <fullName evidence="1">Uncharacterized protein</fullName>
    </submittedName>
</protein>
<organism evidence="1 2">
    <name type="scientific">Ferrimonas pelagia</name>
    <dbReference type="NCBI Taxonomy" id="1177826"/>
    <lineage>
        <taxon>Bacteria</taxon>
        <taxon>Pseudomonadati</taxon>
        <taxon>Pseudomonadota</taxon>
        <taxon>Gammaproteobacteria</taxon>
        <taxon>Alteromonadales</taxon>
        <taxon>Ferrimonadaceae</taxon>
        <taxon>Ferrimonas</taxon>
    </lineage>
</organism>
<proteinExistence type="predicted"/>